<keyword evidence="5" id="KW-1185">Reference proteome</keyword>
<evidence type="ECO:0000256" key="2">
    <source>
        <dbReference type="ARBA" id="ARBA00023172"/>
    </source>
</evidence>
<organism evidence="4 5">
    <name type="scientific">Sphingopyxis indica</name>
    <dbReference type="NCBI Taxonomy" id="436663"/>
    <lineage>
        <taxon>Bacteria</taxon>
        <taxon>Pseudomonadati</taxon>
        <taxon>Pseudomonadota</taxon>
        <taxon>Alphaproteobacteria</taxon>
        <taxon>Sphingomonadales</taxon>
        <taxon>Sphingomonadaceae</taxon>
        <taxon>Sphingopyxis</taxon>
    </lineage>
</organism>
<dbReference type="GO" id="GO:0003677">
    <property type="term" value="F:DNA binding"/>
    <property type="evidence" value="ECO:0007669"/>
    <property type="project" value="InterPro"/>
</dbReference>
<dbReference type="InterPro" id="IPR013762">
    <property type="entry name" value="Integrase-like_cat_sf"/>
</dbReference>
<dbReference type="PROSITE" id="PS51898">
    <property type="entry name" value="TYR_RECOMBINASE"/>
    <property type="match status" value="1"/>
</dbReference>
<evidence type="ECO:0000313" key="4">
    <source>
        <dbReference type="EMBL" id="SNS75986.1"/>
    </source>
</evidence>
<dbReference type="OrthoDB" id="7615137at2"/>
<dbReference type="InterPro" id="IPR011010">
    <property type="entry name" value="DNA_brk_join_enz"/>
</dbReference>
<feature type="domain" description="Tyr recombinase" evidence="3">
    <location>
        <begin position="162"/>
        <end position="348"/>
    </location>
</feature>
<accession>A0A239H3D4</accession>
<dbReference type="EMBL" id="FZPA01000004">
    <property type="protein sequence ID" value="SNS75986.1"/>
    <property type="molecule type" value="Genomic_DNA"/>
</dbReference>
<evidence type="ECO:0000259" key="3">
    <source>
        <dbReference type="PROSITE" id="PS51898"/>
    </source>
</evidence>
<reference evidence="4 5" key="1">
    <citation type="submission" date="2017-06" db="EMBL/GenBank/DDBJ databases">
        <authorList>
            <person name="Kim H.J."/>
            <person name="Triplett B.A."/>
        </authorList>
    </citation>
    <scope>NUCLEOTIDE SEQUENCE [LARGE SCALE GENOMIC DNA]</scope>
    <source>
        <strain evidence="4 5">DS15</strain>
    </source>
</reference>
<name>A0A239H3D4_9SPHN</name>
<dbReference type="Pfam" id="PF00589">
    <property type="entry name" value="Phage_integrase"/>
    <property type="match status" value="1"/>
</dbReference>
<keyword evidence="1" id="KW-0229">DNA integration</keyword>
<dbReference type="AlphaFoldDB" id="A0A239H3D4"/>
<evidence type="ECO:0000256" key="1">
    <source>
        <dbReference type="ARBA" id="ARBA00022908"/>
    </source>
</evidence>
<dbReference type="GO" id="GO:0015074">
    <property type="term" value="P:DNA integration"/>
    <property type="evidence" value="ECO:0007669"/>
    <property type="project" value="UniProtKB-KW"/>
</dbReference>
<gene>
    <name evidence="4" type="ORF">SAMN06295955_104232</name>
</gene>
<keyword evidence="2" id="KW-0233">DNA recombination</keyword>
<dbReference type="PANTHER" id="PTHR30349">
    <property type="entry name" value="PHAGE INTEGRASE-RELATED"/>
    <property type="match status" value="1"/>
</dbReference>
<sequence length="369" mass="41601">MPKPIPKKNSPHWHYDFVRNGRRFHGSTGTGNKRDAQAIIDQKLHDALLPTRTLPPITLDNAAGFYEDYANTLPSWKTTEYILKALVTGIGGGLLLSDVTQRHLIDHFAARRVRDNGELRANSSINREIEVASAVWHRAQKAKYDIGDMPDWNALRYKAQGTRWQLLDAGDQQDAYLAAIRDDVRPAIEFLLLSGWRRSEVINLGWSDLDLANRSAWTRVKGGAMVERPLTQAMLLIIANQPKAGPKVFTYICQRATASGGRRERVRRRQGDRYPLSITVIRDAHEDAREAIGVPGLRLHDLRHTRATRVLRQTRDLALTKRALAHRNIATTLKYAHVLDEDVRDGLDASEVAVSRTNPGNANRDQKKA</sequence>
<dbReference type="PANTHER" id="PTHR30349:SF64">
    <property type="entry name" value="PROPHAGE INTEGRASE INTD-RELATED"/>
    <property type="match status" value="1"/>
</dbReference>
<dbReference type="SUPFAM" id="SSF56349">
    <property type="entry name" value="DNA breaking-rejoining enzymes"/>
    <property type="match status" value="1"/>
</dbReference>
<protein>
    <submittedName>
        <fullName evidence="4">Phage integrase family protein</fullName>
    </submittedName>
</protein>
<dbReference type="InterPro" id="IPR050090">
    <property type="entry name" value="Tyrosine_recombinase_XerCD"/>
</dbReference>
<dbReference type="GO" id="GO:0006310">
    <property type="term" value="P:DNA recombination"/>
    <property type="evidence" value="ECO:0007669"/>
    <property type="project" value="UniProtKB-KW"/>
</dbReference>
<dbReference type="Proteomes" id="UP000198339">
    <property type="component" value="Unassembled WGS sequence"/>
</dbReference>
<proteinExistence type="predicted"/>
<dbReference type="InterPro" id="IPR002104">
    <property type="entry name" value="Integrase_catalytic"/>
</dbReference>
<dbReference type="Gene3D" id="1.10.443.10">
    <property type="entry name" value="Intergrase catalytic core"/>
    <property type="match status" value="1"/>
</dbReference>
<evidence type="ECO:0000313" key="5">
    <source>
        <dbReference type="Proteomes" id="UP000198339"/>
    </source>
</evidence>